<dbReference type="InterPro" id="IPR002938">
    <property type="entry name" value="FAD-bd"/>
</dbReference>
<dbReference type="GO" id="GO:0019805">
    <property type="term" value="P:quinolinate biosynthetic process"/>
    <property type="evidence" value="ECO:0007669"/>
    <property type="project" value="UniProtKB-UniRule"/>
</dbReference>
<keyword evidence="5 9" id="KW-0521">NADP</keyword>
<comment type="pathway">
    <text evidence="9">Cofactor biosynthesis; NAD(+) biosynthesis; quinolinate from L-kynurenine: step 1/3.</text>
</comment>
<keyword evidence="4 9" id="KW-0274">FAD</keyword>
<dbReference type="Pfam" id="PF01494">
    <property type="entry name" value="FAD_binding_3"/>
    <property type="match status" value="1"/>
</dbReference>
<dbReference type="PRINTS" id="PR00420">
    <property type="entry name" value="RNGMNOXGNASE"/>
</dbReference>
<dbReference type="PANTHER" id="PTHR46028">
    <property type="entry name" value="KYNURENINE 3-MONOOXYGENASE"/>
    <property type="match status" value="1"/>
</dbReference>
<evidence type="ECO:0000256" key="8">
    <source>
        <dbReference type="ARBA" id="ARBA00047818"/>
    </source>
</evidence>
<dbReference type="OrthoDB" id="9766816at2"/>
<dbReference type="InterPro" id="IPR036188">
    <property type="entry name" value="FAD/NAD-bd_sf"/>
</dbReference>
<dbReference type="Gene3D" id="3.50.50.60">
    <property type="entry name" value="FAD/NAD(P)-binding domain"/>
    <property type="match status" value="1"/>
</dbReference>
<evidence type="ECO:0000313" key="11">
    <source>
        <dbReference type="EMBL" id="PYE82633.1"/>
    </source>
</evidence>
<keyword evidence="6 9" id="KW-0560">Oxidoreductase</keyword>
<comment type="caution">
    <text evidence="11">The sequence shown here is derived from an EMBL/GenBank/DDBJ whole genome shotgun (WGS) entry which is preliminary data.</text>
</comment>
<organism evidence="11 12">
    <name type="scientific">Winogradskyella epiphytica</name>
    <dbReference type="NCBI Taxonomy" id="262005"/>
    <lineage>
        <taxon>Bacteria</taxon>
        <taxon>Pseudomonadati</taxon>
        <taxon>Bacteroidota</taxon>
        <taxon>Flavobacteriia</taxon>
        <taxon>Flavobacteriales</taxon>
        <taxon>Flavobacteriaceae</taxon>
        <taxon>Winogradskyella</taxon>
    </lineage>
</organism>
<dbReference type="Proteomes" id="UP000248054">
    <property type="component" value="Unassembled WGS sequence"/>
</dbReference>
<dbReference type="HAMAP" id="MF_01971">
    <property type="entry name" value="Kynurenine_monooxygenase"/>
    <property type="match status" value="1"/>
</dbReference>
<evidence type="ECO:0000313" key="12">
    <source>
        <dbReference type="Proteomes" id="UP000248054"/>
    </source>
</evidence>
<dbReference type="GO" id="GO:0004502">
    <property type="term" value="F:kynurenine 3-monooxygenase activity"/>
    <property type="evidence" value="ECO:0007669"/>
    <property type="project" value="UniProtKB-UniRule"/>
</dbReference>
<comment type="similarity">
    <text evidence="9">Belongs to the aromatic-ring hydroxylase family. KMO subfamily.</text>
</comment>
<dbReference type="RefSeq" id="WP_110473647.1">
    <property type="nucleotide sequence ID" value="NZ_BMWQ01000008.1"/>
</dbReference>
<comment type="catalytic activity">
    <reaction evidence="8 9">
        <text>L-kynurenine + NADPH + O2 + H(+) = 3-hydroxy-L-kynurenine + NADP(+) + H2O</text>
        <dbReference type="Rhea" id="RHEA:20545"/>
        <dbReference type="ChEBI" id="CHEBI:15377"/>
        <dbReference type="ChEBI" id="CHEBI:15378"/>
        <dbReference type="ChEBI" id="CHEBI:15379"/>
        <dbReference type="ChEBI" id="CHEBI:57783"/>
        <dbReference type="ChEBI" id="CHEBI:57959"/>
        <dbReference type="ChEBI" id="CHEBI:58125"/>
        <dbReference type="ChEBI" id="CHEBI:58349"/>
        <dbReference type="EC" id="1.14.13.9"/>
    </reaction>
</comment>
<dbReference type="GO" id="GO:0006569">
    <property type="term" value="P:L-tryptophan catabolic process"/>
    <property type="evidence" value="ECO:0007669"/>
    <property type="project" value="UniProtKB-UniRule"/>
</dbReference>
<keyword evidence="7 9" id="KW-0503">Monooxygenase</keyword>
<dbReference type="UniPathway" id="UPA00253">
    <property type="reaction ID" value="UER00328"/>
</dbReference>
<dbReference type="GO" id="GO:0071949">
    <property type="term" value="F:FAD binding"/>
    <property type="evidence" value="ECO:0007669"/>
    <property type="project" value="InterPro"/>
</dbReference>
<dbReference type="GO" id="GO:0009435">
    <property type="term" value="P:NAD+ biosynthetic process"/>
    <property type="evidence" value="ECO:0007669"/>
    <property type="project" value="UniProtKB-UniPathway"/>
</dbReference>
<evidence type="ECO:0000256" key="9">
    <source>
        <dbReference type="HAMAP-Rule" id="MF_01971"/>
    </source>
</evidence>
<dbReference type="GO" id="GO:0070189">
    <property type="term" value="P:kynurenine metabolic process"/>
    <property type="evidence" value="ECO:0007669"/>
    <property type="project" value="TreeGrafter"/>
</dbReference>
<evidence type="ECO:0000256" key="7">
    <source>
        <dbReference type="ARBA" id="ARBA00023033"/>
    </source>
</evidence>
<evidence type="ECO:0000256" key="1">
    <source>
        <dbReference type="ARBA" id="ARBA00001974"/>
    </source>
</evidence>
<evidence type="ECO:0000259" key="10">
    <source>
        <dbReference type="Pfam" id="PF01494"/>
    </source>
</evidence>
<dbReference type="SUPFAM" id="SSF51905">
    <property type="entry name" value="FAD/NAD(P)-binding domain"/>
    <property type="match status" value="1"/>
</dbReference>
<dbReference type="EMBL" id="QJTD01000001">
    <property type="protein sequence ID" value="PYE82633.1"/>
    <property type="molecule type" value="Genomic_DNA"/>
</dbReference>
<evidence type="ECO:0000256" key="3">
    <source>
        <dbReference type="ARBA" id="ARBA00022642"/>
    </source>
</evidence>
<comment type="cofactor">
    <cofactor evidence="1 9">
        <name>FAD</name>
        <dbReference type="ChEBI" id="CHEBI:57692"/>
    </cofactor>
</comment>
<dbReference type="PANTHER" id="PTHR46028:SF2">
    <property type="entry name" value="KYNURENINE 3-MONOOXYGENASE"/>
    <property type="match status" value="1"/>
</dbReference>
<evidence type="ECO:0000256" key="2">
    <source>
        <dbReference type="ARBA" id="ARBA00022630"/>
    </source>
</evidence>
<sequence length="466" mass="52865">MNNKKQNILIIGAGLCGSLLALRLGQRGYNVNVYEMRPDLRKTDISAGRSINLALSDRGFKAMKLTNIEDKVKELCIPMNGRMLHDKEGNTFLSNYSGRDHEYINSVSRGELNGLLLTEAEKHENVTIHFNKECKSVDFENTTALFRDFNTKDEFVEDADCIIATDGAGSALRNSYYLGKKFLFSFSQDYLNHGYKELSFLPTEDGGYKTYKNALHIWPRRSFMLIALPNLDGSFTVTLFLSYDEGEYNFNNLTTPEIVTEFFEKEFPDALALMPNLVDDFFTNPTSSLGTVKCSPWHYKGNTLLMGDSAHAIVPFYGQGMNAAFEDVVEFDNILDQNLESWEATFKAYEKGRKKDTDAIADLAIDNFHEMKDHVANPIFQEKRKIEMALEKEFPNDYSSKYSLVTFNETISYREAMLRGRAQDKAILNMLADGIISVDDDLNTILEKVKNETEAILEDDRIAGLS</sequence>
<feature type="domain" description="FAD-binding" evidence="10">
    <location>
        <begin position="7"/>
        <end position="359"/>
    </location>
</feature>
<protein>
    <recommendedName>
        <fullName evidence="9">Kynurenine 3-monooxygenase</fullName>
        <ecNumber evidence="9">1.14.13.9</ecNumber>
    </recommendedName>
    <alternativeName>
        <fullName evidence="9">Kynurenine 3-hydroxylase</fullName>
    </alternativeName>
</protein>
<comment type="function">
    <text evidence="9">Catalyzes the hydroxylation of L-kynurenine (L-Kyn) to form 3-hydroxy-L-kynurenine (L-3OHKyn). Required for synthesis of quinolinic acid.</text>
</comment>
<proteinExistence type="inferred from homology"/>
<dbReference type="EC" id="1.14.13.9" evidence="9"/>
<dbReference type="InterPro" id="IPR027545">
    <property type="entry name" value="Kynurenine_monooxygenase"/>
</dbReference>
<dbReference type="FunFam" id="3.50.50.60:FF:000185">
    <property type="entry name" value="Kynurenine 3-monooxygenase"/>
    <property type="match status" value="1"/>
</dbReference>
<accession>A0A2V4YFE6</accession>
<name>A0A2V4YFE6_9FLAO</name>
<evidence type="ECO:0000256" key="5">
    <source>
        <dbReference type="ARBA" id="ARBA00022857"/>
    </source>
</evidence>
<keyword evidence="3 9" id="KW-0662">Pyridine nucleotide biosynthesis</keyword>
<evidence type="ECO:0000256" key="4">
    <source>
        <dbReference type="ARBA" id="ARBA00022827"/>
    </source>
</evidence>
<evidence type="ECO:0000256" key="6">
    <source>
        <dbReference type="ARBA" id="ARBA00023002"/>
    </source>
</evidence>
<keyword evidence="2 9" id="KW-0285">Flavoprotein</keyword>
<dbReference type="AlphaFoldDB" id="A0A2V4YFE6"/>
<keyword evidence="12" id="KW-1185">Reference proteome</keyword>
<gene>
    <name evidence="9" type="primary">kmo</name>
    <name evidence="11" type="ORF">DFQ11_10158</name>
</gene>
<dbReference type="GO" id="GO:0043420">
    <property type="term" value="P:anthranilate metabolic process"/>
    <property type="evidence" value="ECO:0007669"/>
    <property type="project" value="UniProtKB-UniRule"/>
</dbReference>
<reference evidence="11 12" key="1">
    <citation type="submission" date="2018-06" db="EMBL/GenBank/DDBJ databases">
        <title>Genomic Encyclopedia of Type Strains, Phase III (KMG-III): the genomes of soil and plant-associated and newly described type strains.</title>
        <authorList>
            <person name="Whitman W."/>
        </authorList>
    </citation>
    <scope>NUCLEOTIDE SEQUENCE [LARGE SCALE GENOMIC DNA]</scope>
    <source>
        <strain evidence="11 12">CECT 7945</strain>
    </source>
</reference>